<proteinExistence type="predicted"/>
<dbReference type="PANTHER" id="PTHR10948:SF23">
    <property type="entry name" value="TRANSPOSASE INSI FOR INSERTION SEQUENCE ELEMENT IS30A-RELATED"/>
    <property type="match status" value="1"/>
</dbReference>
<protein>
    <submittedName>
        <fullName evidence="3">Helix-turn-helix domain-containing protein</fullName>
    </submittedName>
</protein>
<dbReference type="AlphaFoldDB" id="A0A6I3MCN0"/>
<dbReference type="GO" id="GO:0005829">
    <property type="term" value="C:cytosol"/>
    <property type="evidence" value="ECO:0007669"/>
    <property type="project" value="TreeGrafter"/>
</dbReference>
<evidence type="ECO:0000313" key="3">
    <source>
        <dbReference type="EMBL" id="MTH68173.1"/>
    </source>
</evidence>
<dbReference type="InterPro" id="IPR025246">
    <property type="entry name" value="IS30-like_HTH"/>
</dbReference>
<dbReference type="Pfam" id="PF13518">
    <property type="entry name" value="HTH_28"/>
    <property type="match status" value="1"/>
</dbReference>
<feature type="domain" description="Transposase IS30-like HTH" evidence="2">
    <location>
        <begin position="71"/>
        <end position="114"/>
    </location>
</feature>
<name>A0A6I3MCN0_9MICO</name>
<dbReference type="Pfam" id="PF13936">
    <property type="entry name" value="HTH_38"/>
    <property type="match status" value="1"/>
</dbReference>
<sequence length="200" mass="22036">MAGRRLYPDWMRERFVGLVLAGESVSSAGRLLGVPVPTVERWWKAAAVGVPLRKGRRGGLVEPLPPSHGKSGRYLSDADRAVIQAGLAWQLTLAEIGAMIGRDKSVISREVRRNRGADGVYRAALADRAAAAKRRRPKPFKLAANPQLRARVEAWMGDGWSPGLIAWMLAVTAGEDQTGRVSHETIYRALYVQEPVKWFV</sequence>
<feature type="domain" description="Insertion element IS150 protein InsJ-like helix-turn-helix" evidence="1">
    <location>
        <begin position="11"/>
        <end position="45"/>
    </location>
</feature>
<gene>
    <name evidence="3" type="ORF">GJ743_07295</name>
</gene>
<dbReference type="InterPro" id="IPR009057">
    <property type="entry name" value="Homeodomain-like_sf"/>
</dbReference>
<reference evidence="3 4" key="1">
    <citation type="submission" date="2019-11" db="EMBL/GenBank/DDBJ databases">
        <title>Agromyces kandeliae sp. nov., isolated from mangrove soil.</title>
        <authorList>
            <person name="Wang R."/>
        </authorList>
    </citation>
    <scope>NUCLEOTIDE SEQUENCE [LARGE SCALE GENOMIC DNA]</scope>
    <source>
        <strain evidence="3 4">JCM 11433</strain>
    </source>
</reference>
<keyword evidence="4" id="KW-1185">Reference proteome</keyword>
<dbReference type="OrthoDB" id="9803231at2"/>
<comment type="caution">
    <text evidence="3">The sequence shown here is derived from an EMBL/GenBank/DDBJ whole genome shotgun (WGS) entry which is preliminary data.</text>
</comment>
<dbReference type="GO" id="GO:0032196">
    <property type="term" value="P:transposition"/>
    <property type="evidence" value="ECO:0007669"/>
    <property type="project" value="TreeGrafter"/>
</dbReference>
<dbReference type="Proteomes" id="UP000433071">
    <property type="component" value="Unassembled WGS sequence"/>
</dbReference>
<organism evidence="3 4">
    <name type="scientific">Agromyces bracchium</name>
    <dbReference type="NCBI Taxonomy" id="88376"/>
    <lineage>
        <taxon>Bacteria</taxon>
        <taxon>Bacillati</taxon>
        <taxon>Actinomycetota</taxon>
        <taxon>Actinomycetes</taxon>
        <taxon>Micrococcales</taxon>
        <taxon>Microbacteriaceae</taxon>
        <taxon>Agromyces</taxon>
    </lineage>
</organism>
<accession>A0A6I3MCN0</accession>
<dbReference type="InterPro" id="IPR055247">
    <property type="entry name" value="InsJ-like_HTH"/>
</dbReference>
<dbReference type="PANTHER" id="PTHR10948">
    <property type="entry name" value="TRANSPOSASE"/>
    <property type="match status" value="1"/>
</dbReference>
<evidence type="ECO:0000259" key="2">
    <source>
        <dbReference type="Pfam" id="PF13936"/>
    </source>
</evidence>
<evidence type="ECO:0000259" key="1">
    <source>
        <dbReference type="Pfam" id="PF13518"/>
    </source>
</evidence>
<dbReference type="GO" id="GO:0004803">
    <property type="term" value="F:transposase activity"/>
    <property type="evidence" value="ECO:0007669"/>
    <property type="project" value="TreeGrafter"/>
</dbReference>
<dbReference type="SUPFAM" id="SSF46689">
    <property type="entry name" value="Homeodomain-like"/>
    <property type="match status" value="1"/>
</dbReference>
<dbReference type="InterPro" id="IPR051917">
    <property type="entry name" value="Transposase-Integrase"/>
</dbReference>
<dbReference type="EMBL" id="WMLB01000018">
    <property type="protein sequence ID" value="MTH68173.1"/>
    <property type="molecule type" value="Genomic_DNA"/>
</dbReference>
<evidence type="ECO:0000313" key="4">
    <source>
        <dbReference type="Proteomes" id="UP000433071"/>
    </source>
</evidence>